<sequence>MVTVNEILVAPQIRDLYSEIDKLQTQITNMGLSVAKNTNHLEEKVTVTTPMGTTEAVPAILVPPPVNARKVTLNNNTGVSYELWTANNQNSVTTKLATLSSATSNTFIFNIPDVGTLPPPNNFWSGNFALLPIGSAATDFNGISLAEMAFNVPTVIKVPPPTHTEYRDIFDISNVPPGIGSGCNNGPRSLCVDLSCKAGYKQQQAFGFNVGVKIVPPSSSILPVSVSVTGVSPNGSSPQTIGYPNDTAYPKQQTILNVAPGNYTVNFTGPLPAWPGSSC</sequence>
<dbReference type="EMBL" id="MK500570">
    <property type="protein sequence ID" value="QBK92248.1"/>
    <property type="molecule type" value="Genomic_DNA"/>
</dbReference>
<proteinExistence type="predicted"/>
<gene>
    <name evidence="1" type="ORF">LCPAC304_05950</name>
</gene>
<organism evidence="1">
    <name type="scientific">Pithovirus LCPAC304</name>
    <dbReference type="NCBI Taxonomy" id="2506594"/>
    <lineage>
        <taxon>Viruses</taxon>
        <taxon>Pithoviruses</taxon>
    </lineage>
</organism>
<reference evidence="1" key="1">
    <citation type="journal article" date="2019" name="MBio">
        <title>Virus Genomes from Deep Sea Sediments Expand the Ocean Megavirome and Support Independent Origins of Viral Gigantism.</title>
        <authorList>
            <person name="Backstrom D."/>
            <person name="Yutin N."/>
            <person name="Jorgensen S.L."/>
            <person name="Dharamshi J."/>
            <person name="Homa F."/>
            <person name="Zaremba-Niedwiedzka K."/>
            <person name="Spang A."/>
            <person name="Wolf Y.I."/>
            <person name="Koonin E.V."/>
            <person name="Ettema T.J."/>
        </authorList>
    </citation>
    <scope>NUCLEOTIDE SEQUENCE</scope>
</reference>
<protein>
    <submittedName>
        <fullName evidence="1">Uncharacterized protein</fullName>
    </submittedName>
</protein>
<name>A0A481Z8M6_9VIRU</name>
<accession>A0A481Z8M6</accession>
<evidence type="ECO:0000313" key="1">
    <source>
        <dbReference type="EMBL" id="QBK92248.1"/>
    </source>
</evidence>